<protein>
    <submittedName>
        <fullName evidence="4">Putative transcription factor gt-2</fullName>
    </submittedName>
</protein>
<dbReference type="GO" id="GO:0016604">
    <property type="term" value="C:nuclear body"/>
    <property type="evidence" value="ECO:0007669"/>
    <property type="project" value="TreeGrafter"/>
</dbReference>
<reference evidence="4" key="1">
    <citation type="journal article" date="2018" name="PLoS Negl. Trop. Dis.">
        <title>Sialome diversity of ticks revealed by RNAseq of single tick salivary glands.</title>
        <authorList>
            <person name="Perner J."/>
            <person name="Kropackova S."/>
            <person name="Kopacek P."/>
            <person name="Ribeiro J.M."/>
        </authorList>
    </citation>
    <scope>NUCLEOTIDE SEQUENCE</scope>
    <source>
        <strain evidence="4">Siblings of single egg batch collected in Ceske Budejovice</strain>
        <tissue evidence="4">Salivary glands</tissue>
    </source>
</reference>
<evidence type="ECO:0000313" key="4">
    <source>
        <dbReference type="EMBL" id="JAR93573.1"/>
    </source>
</evidence>
<feature type="region of interest" description="Disordered" evidence="2">
    <location>
        <begin position="164"/>
        <end position="213"/>
    </location>
</feature>
<dbReference type="GO" id="GO:0045893">
    <property type="term" value="P:positive regulation of DNA-templated transcription"/>
    <property type="evidence" value="ECO:0007669"/>
    <property type="project" value="TreeGrafter"/>
</dbReference>
<dbReference type="Pfam" id="PF13837">
    <property type="entry name" value="Myb_DNA-bind_4"/>
    <property type="match status" value="1"/>
</dbReference>
<organism evidence="4">
    <name type="scientific">Ixodes ricinus</name>
    <name type="common">Common tick</name>
    <name type="synonym">Acarus ricinus</name>
    <dbReference type="NCBI Taxonomy" id="34613"/>
    <lineage>
        <taxon>Eukaryota</taxon>
        <taxon>Metazoa</taxon>
        <taxon>Ecdysozoa</taxon>
        <taxon>Arthropoda</taxon>
        <taxon>Chelicerata</taxon>
        <taxon>Arachnida</taxon>
        <taxon>Acari</taxon>
        <taxon>Parasitiformes</taxon>
        <taxon>Ixodida</taxon>
        <taxon>Ixodoidea</taxon>
        <taxon>Ixodidae</taxon>
        <taxon>Ixodinae</taxon>
        <taxon>Ixodes</taxon>
    </lineage>
</organism>
<evidence type="ECO:0000256" key="2">
    <source>
        <dbReference type="SAM" id="MobiDB-lite"/>
    </source>
</evidence>
<dbReference type="InterPro" id="IPR026095">
    <property type="entry name" value="Myb/SANT-like_DNA-bd_dom_prot"/>
</dbReference>
<dbReference type="PANTHER" id="PTHR22666:SF3">
    <property type="entry name" value="MYB_SANT-LIKE DNA-BINDING DOMAIN-CONTAINING PROTEIN 1"/>
    <property type="match status" value="1"/>
</dbReference>
<feature type="compositionally biased region" description="Low complexity" evidence="2">
    <location>
        <begin position="178"/>
        <end position="199"/>
    </location>
</feature>
<dbReference type="PANTHER" id="PTHR22666">
    <property type="entry name" value="MYB_SANT-LIKE DNA-BINDING DOMAIN-CONTAINING PROTEIN 1"/>
    <property type="match status" value="1"/>
</dbReference>
<dbReference type="AlphaFoldDB" id="A0A147BS61"/>
<proteinExistence type="predicted"/>
<keyword evidence="1" id="KW-0175">Coiled coil</keyword>
<dbReference type="Gene3D" id="1.10.10.60">
    <property type="entry name" value="Homeodomain-like"/>
    <property type="match status" value="1"/>
</dbReference>
<feature type="coiled-coil region" evidence="1">
    <location>
        <begin position="247"/>
        <end position="274"/>
    </location>
</feature>
<dbReference type="InterPro" id="IPR044822">
    <property type="entry name" value="Myb_DNA-bind_4"/>
</dbReference>
<accession>A0A147BS61</accession>
<sequence>ASTSKKGTPRVHWSADATWALIRLWEDRLEDLRRAKRNGAVYAEIAEALEALGFRTTRDQVHNKIENLCSAYRRHAREGTTTGSGKQTWAYFFAIHRFMGSLPLNNSSLVVESCSDRATPAVVQLLAGSQEGGVEDGEMFQEPPMDMEDDPHDVAAAGVGFEAPDLSEHRGGSLAANSRRASTTSPSCAASTSANNSTSVPARAPPKKRAQHPNTALIRAAIEEQKLLRLSFEAARAKEFELRERELVQKELVLQAQERALKQQERAAKAQEELTAAMIAFLNKAPK</sequence>
<dbReference type="EMBL" id="GEGO01001831">
    <property type="protein sequence ID" value="JAR93573.1"/>
    <property type="molecule type" value="Transcribed_RNA"/>
</dbReference>
<feature type="domain" description="Myb/SANT-like DNA-binding" evidence="3">
    <location>
        <begin position="10"/>
        <end position="97"/>
    </location>
</feature>
<feature type="non-terminal residue" evidence="4">
    <location>
        <position position="1"/>
    </location>
</feature>
<name>A0A147BS61_IXORI</name>
<evidence type="ECO:0000259" key="3">
    <source>
        <dbReference type="Pfam" id="PF13837"/>
    </source>
</evidence>
<evidence type="ECO:0000256" key="1">
    <source>
        <dbReference type="SAM" id="Coils"/>
    </source>
</evidence>